<dbReference type="GO" id="GO:0006171">
    <property type="term" value="P:cAMP biosynthetic process"/>
    <property type="evidence" value="ECO:0007669"/>
    <property type="project" value="TreeGrafter"/>
</dbReference>
<dbReference type="GO" id="GO:0035556">
    <property type="term" value="P:intracellular signal transduction"/>
    <property type="evidence" value="ECO:0007669"/>
    <property type="project" value="InterPro"/>
</dbReference>
<sequence>MRSPSRKNDLSDSTIAFADIAGFTALTEAHGDDHAATMLGQYYALAAASLCDGAKVVKHIGDAVMIWAPTPLSGVRSVLRVMHSVDSEPGWPALRVGVHAGPVVENSGDFFGTTVNTAARVAAHAHCGQLLCTRGVVRGLASTEFAFRPLGDLQLKNLHEPVTIFELADEALMAAADLDPVCRMRIDRARAPARLPFRGQSYSFCSLKCAQAFAANPLGHVKP</sequence>
<protein>
    <recommendedName>
        <fullName evidence="1">Guanylate cyclase domain-containing protein</fullName>
    </recommendedName>
</protein>
<dbReference type="CDD" id="cd07302">
    <property type="entry name" value="CHD"/>
    <property type="match status" value="1"/>
</dbReference>
<dbReference type="Proteomes" id="UP000249061">
    <property type="component" value="Unassembled WGS sequence"/>
</dbReference>
<reference evidence="2 3" key="1">
    <citation type="submission" date="2017-08" db="EMBL/GenBank/DDBJ databases">
        <title>Infants hospitalized years apart are colonized by the same room-sourced microbial strains.</title>
        <authorList>
            <person name="Brooks B."/>
            <person name="Olm M.R."/>
            <person name="Firek B.A."/>
            <person name="Baker R."/>
            <person name="Thomas B.C."/>
            <person name="Morowitz M.J."/>
            <person name="Banfield J.F."/>
        </authorList>
    </citation>
    <scope>NUCLEOTIDE SEQUENCE [LARGE SCALE GENOMIC DNA]</scope>
    <source>
        <strain evidence="2">S2_003_000_R2_14</strain>
    </source>
</reference>
<dbReference type="SUPFAM" id="SSF55073">
    <property type="entry name" value="Nucleotide cyclase"/>
    <property type="match status" value="1"/>
</dbReference>
<proteinExistence type="predicted"/>
<dbReference type="PANTHER" id="PTHR43081:SF19">
    <property type="entry name" value="PH-SENSITIVE ADENYLATE CYCLASE RV1264"/>
    <property type="match status" value="1"/>
</dbReference>
<dbReference type="Pfam" id="PF00211">
    <property type="entry name" value="Guanylate_cyc"/>
    <property type="match status" value="1"/>
</dbReference>
<evidence type="ECO:0000259" key="1">
    <source>
        <dbReference type="PROSITE" id="PS50125"/>
    </source>
</evidence>
<dbReference type="GO" id="GO:0004016">
    <property type="term" value="F:adenylate cyclase activity"/>
    <property type="evidence" value="ECO:0007669"/>
    <property type="project" value="UniProtKB-ARBA"/>
</dbReference>
<dbReference type="PROSITE" id="PS50125">
    <property type="entry name" value="GUANYLATE_CYCLASE_2"/>
    <property type="match status" value="1"/>
</dbReference>
<comment type="caution">
    <text evidence="2">The sequence shown here is derived from an EMBL/GenBank/DDBJ whole genome shotgun (WGS) entry which is preliminary data.</text>
</comment>
<accession>A0A2W5SS66</accession>
<feature type="domain" description="Guanylate cyclase" evidence="1">
    <location>
        <begin position="14"/>
        <end position="122"/>
    </location>
</feature>
<dbReference type="InterPro" id="IPR050697">
    <property type="entry name" value="Adenylyl/Guanylyl_Cyclase_3/4"/>
</dbReference>
<dbReference type="InterPro" id="IPR001054">
    <property type="entry name" value="A/G_cyclase"/>
</dbReference>
<dbReference type="PANTHER" id="PTHR43081">
    <property type="entry name" value="ADENYLATE CYCLASE, TERMINAL-DIFFERENTIATION SPECIFIC-RELATED"/>
    <property type="match status" value="1"/>
</dbReference>
<organism evidence="2 3">
    <name type="scientific">Archangium gephyra</name>
    <dbReference type="NCBI Taxonomy" id="48"/>
    <lineage>
        <taxon>Bacteria</taxon>
        <taxon>Pseudomonadati</taxon>
        <taxon>Myxococcota</taxon>
        <taxon>Myxococcia</taxon>
        <taxon>Myxococcales</taxon>
        <taxon>Cystobacterineae</taxon>
        <taxon>Archangiaceae</taxon>
        <taxon>Archangium</taxon>
    </lineage>
</organism>
<evidence type="ECO:0000313" key="3">
    <source>
        <dbReference type="Proteomes" id="UP000249061"/>
    </source>
</evidence>
<dbReference type="AlphaFoldDB" id="A0A2W5SS66"/>
<dbReference type="InterPro" id="IPR029787">
    <property type="entry name" value="Nucleotide_cyclase"/>
</dbReference>
<dbReference type="EMBL" id="QFQP01000057">
    <property type="protein sequence ID" value="PZR04527.1"/>
    <property type="molecule type" value="Genomic_DNA"/>
</dbReference>
<dbReference type="InterPro" id="IPR011017">
    <property type="entry name" value="TRASH_dom"/>
</dbReference>
<dbReference type="SMART" id="SM00044">
    <property type="entry name" value="CYCc"/>
    <property type="match status" value="1"/>
</dbReference>
<evidence type="ECO:0000313" key="2">
    <source>
        <dbReference type="EMBL" id="PZR04527.1"/>
    </source>
</evidence>
<gene>
    <name evidence="2" type="ORF">DI536_34150</name>
</gene>
<name>A0A2W5SS66_9BACT</name>
<dbReference type="SMART" id="SM00746">
    <property type="entry name" value="TRASH"/>
    <property type="match status" value="1"/>
</dbReference>
<dbReference type="Gene3D" id="3.30.70.1230">
    <property type="entry name" value="Nucleotide cyclase"/>
    <property type="match status" value="1"/>
</dbReference>